<evidence type="ECO:0008006" key="3">
    <source>
        <dbReference type="Google" id="ProtNLM"/>
    </source>
</evidence>
<evidence type="ECO:0000313" key="1">
    <source>
        <dbReference type="EMBL" id="MFC7131100.1"/>
    </source>
</evidence>
<dbReference type="AlphaFoldDB" id="A0ABD5XII7"/>
<dbReference type="EMBL" id="JBHTAB010000012">
    <property type="protein sequence ID" value="MFC7131100.1"/>
    <property type="molecule type" value="Genomic_DNA"/>
</dbReference>
<dbReference type="Proteomes" id="UP001596460">
    <property type="component" value="Unassembled WGS sequence"/>
</dbReference>
<organism evidence="1 2">
    <name type="scientific">Haloferax chudinovii</name>
    <dbReference type="NCBI Taxonomy" id="1109010"/>
    <lineage>
        <taxon>Archaea</taxon>
        <taxon>Methanobacteriati</taxon>
        <taxon>Methanobacteriota</taxon>
        <taxon>Stenosarchaea group</taxon>
        <taxon>Halobacteria</taxon>
        <taxon>Halobacteriales</taxon>
        <taxon>Haloferacaceae</taxon>
        <taxon>Haloferax</taxon>
    </lineage>
</organism>
<dbReference type="RefSeq" id="WP_390246948.1">
    <property type="nucleotide sequence ID" value="NZ_JBHTAB010000012.1"/>
</dbReference>
<comment type="caution">
    <text evidence="1">The sequence shown here is derived from an EMBL/GenBank/DDBJ whole genome shotgun (WGS) entry which is preliminary data.</text>
</comment>
<sequence>MTHQRGDVVWGPDPFKSGESPRPWLILNTDTHPFGDEQYTTVTLTTTPHDETIPIAEDDWVDGGIPRQSYASPWAVASPKHAAVLRRQERLTESFVQFVIEGMQTYLESPSSTI</sequence>
<gene>
    <name evidence="1" type="ORF">ACFQI8_17155</name>
</gene>
<protein>
    <recommendedName>
        <fullName evidence="3">Type II toxin-antitoxin system PemK/MazF family toxin</fullName>
    </recommendedName>
</protein>
<evidence type="ECO:0000313" key="2">
    <source>
        <dbReference type="Proteomes" id="UP001596460"/>
    </source>
</evidence>
<dbReference type="SUPFAM" id="SSF50118">
    <property type="entry name" value="Cell growth inhibitor/plasmid maintenance toxic component"/>
    <property type="match status" value="1"/>
</dbReference>
<proteinExistence type="predicted"/>
<name>A0ABD5XII7_9EURY</name>
<accession>A0ABD5XII7</accession>
<reference evidence="1 2" key="1">
    <citation type="journal article" date="2019" name="Int. J. Syst. Evol. Microbiol.">
        <title>The Global Catalogue of Microorganisms (GCM) 10K type strain sequencing project: providing services to taxonomists for standard genome sequencing and annotation.</title>
        <authorList>
            <consortium name="The Broad Institute Genomics Platform"/>
            <consortium name="The Broad Institute Genome Sequencing Center for Infectious Disease"/>
            <person name="Wu L."/>
            <person name="Ma J."/>
        </authorList>
    </citation>
    <scope>NUCLEOTIDE SEQUENCE [LARGE SCALE GENOMIC DNA]</scope>
    <source>
        <strain evidence="1 2">DSM 26526</strain>
    </source>
</reference>
<keyword evidence="2" id="KW-1185">Reference proteome</keyword>